<name>A0A167Z078_9EURO</name>
<feature type="region of interest" description="Disordered" evidence="1">
    <location>
        <begin position="69"/>
        <end position="156"/>
    </location>
</feature>
<evidence type="ECO:0000313" key="2">
    <source>
        <dbReference type="EMBL" id="KZZ91981.1"/>
    </source>
</evidence>
<comment type="caution">
    <text evidence="2">The sequence shown here is derived from an EMBL/GenBank/DDBJ whole genome shotgun (WGS) entry which is preliminary data.</text>
</comment>
<feature type="compositionally biased region" description="Pro residues" evidence="1">
    <location>
        <begin position="79"/>
        <end position="102"/>
    </location>
</feature>
<keyword evidence="3" id="KW-1185">Reference proteome</keyword>
<proteinExistence type="predicted"/>
<accession>A0A167Z078</accession>
<gene>
    <name evidence="2" type="ORF">AAP_03200</name>
</gene>
<reference evidence="2 3" key="1">
    <citation type="journal article" date="2016" name="Genome Biol. Evol.">
        <title>Divergent and convergent evolution of fungal pathogenicity.</title>
        <authorList>
            <person name="Shang Y."/>
            <person name="Xiao G."/>
            <person name="Zheng P."/>
            <person name="Cen K."/>
            <person name="Zhan S."/>
            <person name="Wang C."/>
        </authorList>
    </citation>
    <scope>NUCLEOTIDE SEQUENCE [LARGE SCALE GENOMIC DNA]</scope>
    <source>
        <strain evidence="2 3">ARSEF 7405</strain>
    </source>
</reference>
<dbReference type="EMBL" id="AZGZ01000012">
    <property type="protein sequence ID" value="KZZ91981.1"/>
    <property type="molecule type" value="Genomic_DNA"/>
</dbReference>
<evidence type="ECO:0000313" key="3">
    <source>
        <dbReference type="Proteomes" id="UP000242877"/>
    </source>
</evidence>
<dbReference type="AlphaFoldDB" id="A0A167Z078"/>
<feature type="compositionally biased region" description="Acidic residues" evidence="1">
    <location>
        <begin position="145"/>
        <end position="156"/>
    </location>
</feature>
<organism evidence="2 3">
    <name type="scientific">Ascosphaera apis ARSEF 7405</name>
    <dbReference type="NCBI Taxonomy" id="392613"/>
    <lineage>
        <taxon>Eukaryota</taxon>
        <taxon>Fungi</taxon>
        <taxon>Dikarya</taxon>
        <taxon>Ascomycota</taxon>
        <taxon>Pezizomycotina</taxon>
        <taxon>Eurotiomycetes</taxon>
        <taxon>Eurotiomycetidae</taxon>
        <taxon>Onygenales</taxon>
        <taxon>Ascosphaeraceae</taxon>
        <taxon>Ascosphaera</taxon>
    </lineage>
</organism>
<dbReference type="VEuPathDB" id="FungiDB:AAP_03200"/>
<evidence type="ECO:0000256" key="1">
    <source>
        <dbReference type="SAM" id="MobiDB-lite"/>
    </source>
</evidence>
<sequence length="156" mass="16904">MRYVHFPGSLRAVFDKTPSSSHNTDPVVYHALADILQRVCAIHSKLYELEYSQKKLERRMARICAELGLAPSDTEGGPSEPPPYASSPPPSSPRFPPPPPARLRPLSASNSHPVPHSPSLPSTLSLPSTVPETEGSNFPDVTDPWQEEDGETGQGA</sequence>
<dbReference type="Proteomes" id="UP000242877">
    <property type="component" value="Unassembled WGS sequence"/>
</dbReference>
<protein>
    <submittedName>
        <fullName evidence="2">Uncharacterized protein</fullName>
    </submittedName>
</protein>
<feature type="compositionally biased region" description="Low complexity" evidence="1">
    <location>
        <begin position="103"/>
        <end position="131"/>
    </location>
</feature>